<organism evidence="1 2">
    <name type="scientific">Vanilla planifolia</name>
    <name type="common">Vanilla</name>
    <dbReference type="NCBI Taxonomy" id="51239"/>
    <lineage>
        <taxon>Eukaryota</taxon>
        <taxon>Viridiplantae</taxon>
        <taxon>Streptophyta</taxon>
        <taxon>Embryophyta</taxon>
        <taxon>Tracheophyta</taxon>
        <taxon>Spermatophyta</taxon>
        <taxon>Magnoliopsida</taxon>
        <taxon>Liliopsida</taxon>
        <taxon>Asparagales</taxon>
        <taxon>Orchidaceae</taxon>
        <taxon>Vanilloideae</taxon>
        <taxon>Vanilleae</taxon>
        <taxon>Vanilla</taxon>
    </lineage>
</organism>
<dbReference type="Proteomes" id="UP000636800">
    <property type="component" value="Chromosome 5"/>
</dbReference>
<keyword evidence="2" id="KW-1185">Reference proteome</keyword>
<dbReference type="AlphaFoldDB" id="A0A835R2Y5"/>
<protein>
    <submittedName>
        <fullName evidence="1">Uncharacterized protein</fullName>
    </submittedName>
</protein>
<comment type="caution">
    <text evidence="1">The sequence shown here is derived from an EMBL/GenBank/DDBJ whole genome shotgun (WGS) entry which is preliminary data.</text>
</comment>
<dbReference type="OrthoDB" id="10254187at2759"/>
<evidence type="ECO:0000313" key="1">
    <source>
        <dbReference type="EMBL" id="KAG0479222.1"/>
    </source>
</evidence>
<sequence>MPANSEKLIFLLHDAKAGNNYISKAVVAFDLVRWRVSAAGTNKHIIIGGLHPASSSSNGPRIHRPLLAAAPYGSRTLVGSPDDKRHSSWRNTATCSTLSVGPYC</sequence>
<proteinExistence type="predicted"/>
<gene>
    <name evidence="1" type="ORF">HPP92_010080</name>
</gene>
<evidence type="ECO:0000313" key="2">
    <source>
        <dbReference type="Proteomes" id="UP000636800"/>
    </source>
</evidence>
<accession>A0A835R2Y5</accession>
<dbReference type="EMBL" id="JADCNL010000005">
    <property type="protein sequence ID" value="KAG0479222.1"/>
    <property type="molecule type" value="Genomic_DNA"/>
</dbReference>
<reference evidence="1 2" key="1">
    <citation type="journal article" date="2020" name="Nat. Food">
        <title>A phased Vanilla planifolia genome enables genetic improvement of flavour and production.</title>
        <authorList>
            <person name="Hasing T."/>
            <person name="Tang H."/>
            <person name="Brym M."/>
            <person name="Khazi F."/>
            <person name="Huang T."/>
            <person name="Chambers A.H."/>
        </authorList>
    </citation>
    <scope>NUCLEOTIDE SEQUENCE [LARGE SCALE GENOMIC DNA]</scope>
    <source>
        <tissue evidence="1">Leaf</tissue>
    </source>
</reference>
<name>A0A835R2Y5_VANPL</name>